<feature type="domain" description="Translocation and assembly module TamB C-terminal" evidence="7">
    <location>
        <begin position="1101"/>
        <end position="1443"/>
    </location>
</feature>
<evidence type="ECO:0000256" key="4">
    <source>
        <dbReference type="ARBA" id="ARBA00023136"/>
    </source>
</evidence>
<keyword evidence="2 6" id="KW-0812">Transmembrane</keyword>
<evidence type="ECO:0000256" key="1">
    <source>
        <dbReference type="ARBA" id="ARBA00004167"/>
    </source>
</evidence>
<feature type="compositionally biased region" description="Pro residues" evidence="5">
    <location>
        <begin position="10"/>
        <end position="32"/>
    </location>
</feature>
<dbReference type="GO" id="GO:0009306">
    <property type="term" value="P:protein secretion"/>
    <property type="evidence" value="ECO:0007669"/>
    <property type="project" value="InterPro"/>
</dbReference>
<dbReference type="Proteomes" id="UP000297385">
    <property type="component" value="Unassembled WGS sequence"/>
</dbReference>
<feature type="region of interest" description="Disordered" evidence="5">
    <location>
        <begin position="602"/>
        <end position="625"/>
    </location>
</feature>
<comment type="caution">
    <text evidence="8">The sequence shown here is derived from an EMBL/GenBank/DDBJ whole genome shotgun (WGS) entry which is preliminary data.</text>
</comment>
<feature type="region of interest" description="Disordered" evidence="5">
    <location>
        <begin position="346"/>
        <end position="375"/>
    </location>
</feature>
<accession>A0A4Y8N5P3</accession>
<dbReference type="InterPro" id="IPR007452">
    <property type="entry name" value="TamB_C"/>
</dbReference>
<dbReference type="GO" id="GO:0005886">
    <property type="term" value="C:plasma membrane"/>
    <property type="evidence" value="ECO:0007669"/>
    <property type="project" value="InterPro"/>
</dbReference>
<dbReference type="GO" id="GO:0097347">
    <property type="term" value="C:TAM protein secretion complex"/>
    <property type="evidence" value="ECO:0007669"/>
    <property type="project" value="TreeGrafter"/>
</dbReference>
<comment type="subcellular location">
    <subcellularLocation>
        <location evidence="1">Membrane</location>
        <topology evidence="1">Single-pass membrane protein</topology>
    </subcellularLocation>
</comment>
<dbReference type="EMBL" id="SNVI01000001">
    <property type="protein sequence ID" value="TFE45097.1"/>
    <property type="molecule type" value="Genomic_DNA"/>
</dbReference>
<evidence type="ECO:0000256" key="6">
    <source>
        <dbReference type="SAM" id="Phobius"/>
    </source>
</evidence>
<evidence type="ECO:0000256" key="2">
    <source>
        <dbReference type="ARBA" id="ARBA00022692"/>
    </source>
</evidence>
<dbReference type="PANTHER" id="PTHR36985">
    <property type="entry name" value="TRANSLOCATION AND ASSEMBLY MODULE SUBUNIT TAMB"/>
    <property type="match status" value="1"/>
</dbReference>
<keyword evidence="4 6" id="KW-0472">Membrane</keyword>
<evidence type="ECO:0000313" key="8">
    <source>
        <dbReference type="EMBL" id="TFE45097.1"/>
    </source>
</evidence>
<evidence type="ECO:0000259" key="7">
    <source>
        <dbReference type="Pfam" id="PF04357"/>
    </source>
</evidence>
<protein>
    <submittedName>
        <fullName evidence="8">Translocation and assembly module protein TamB</fullName>
    </submittedName>
</protein>
<proteinExistence type="predicted"/>
<feature type="compositionally biased region" description="Low complexity" evidence="5">
    <location>
        <begin position="346"/>
        <end position="358"/>
    </location>
</feature>
<name>A0A4Y8N5P3_9BURK</name>
<feature type="transmembrane region" description="Helical" evidence="6">
    <location>
        <begin position="45"/>
        <end position="68"/>
    </location>
</feature>
<dbReference type="RefSeq" id="WP_134456867.1">
    <property type="nucleotide sequence ID" value="NZ_JBHMFL010000123.1"/>
</dbReference>
<reference evidence="8 9" key="1">
    <citation type="submission" date="2019-03" db="EMBL/GenBank/DDBJ databases">
        <title>Complete Genome Sequence of Paraburkholderia dipogonis ICMP 19430T, a Nitrogen-fixing Symbiont of the South African Invasive Legume Dipogon lignosus in New Zealand.</title>
        <authorList>
            <person name="De Meyer S.E."/>
        </authorList>
    </citation>
    <scope>NUCLEOTIDE SEQUENCE [LARGE SCALE GENOMIC DNA]</scope>
    <source>
        <strain evidence="8 9">ICMP 19430</strain>
    </source>
</reference>
<gene>
    <name evidence="8" type="ORF">E2553_08745</name>
</gene>
<evidence type="ECO:0000256" key="3">
    <source>
        <dbReference type="ARBA" id="ARBA00022989"/>
    </source>
</evidence>
<dbReference type="Pfam" id="PF04357">
    <property type="entry name" value="TamB"/>
    <property type="match status" value="1"/>
</dbReference>
<keyword evidence="3 6" id="KW-1133">Transmembrane helix</keyword>
<organism evidence="8 9">
    <name type="scientific">Paraburkholderia dipogonis</name>
    <dbReference type="NCBI Taxonomy" id="1211383"/>
    <lineage>
        <taxon>Bacteria</taxon>
        <taxon>Pseudomonadati</taxon>
        <taxon>Pseudomonadota</taxon>
        <taxon>Betaproteobacteria</taxon>
        <taxon>Burkholderiales</taxon>
        <taxon>Burkholderiaceae</taxon>
        <taxon>Paraburkholderia</taxon>
    </lineage>
</organism>
<dbReference type="GeneID" id="97306306"/>
<feature type="region of interest" description="Disordered" evidence="5">
    <location>
        <begin position="1"/>
        <end position="33"/>
    </location>
</feature>
<feature type="region of interest" description="Disordered" evidence="5">
    <location>
        <begin position="542"/>
        <end position="573"/>
    </location>
</feature>
<evidence type="ECO:0000313" key="9">
    <source>
        <dbReference type="Proteomes" id="UP000297385"/>
    </source>
</evidence>
<dbReference type="PANTHER" id="PTHR36985:SF1">
    <property type="entry name" value="TRANSLOCATION AND ASSEMBLY MODULE SUBUNIT TAMB"/>
    <property type="match status" value="1"/>
</dbReference>
<evidence type="ECO:0000256" key="5">
    <source>
        <dbReference type="SAM" id="MobiDB-lite"/>
    </source>
</evidence>
<sequence>MTTDVSTQPPVQPPGANPPGEPPGQQPPPEAPPPRRRLGWLLLKTVAWMVAVLVLLLALGVGLLYGALTTERGTAYAWQAAVKLLGGKLSGTLERGALAHGVELRQVRWRSLDGSGTDIQIDRVAGRWALAREPWRFTIDYLHIGTVDARIGSSSSSSSGPVKLPQDLRLPMQLDVRDVEVDKLLLHQGASTTEFSRFVFHGRSDGRHHEAAIERLDTPFGAVTAAAKLDGVRPFPLSGDVGYSGKVNDEAVQVGGHLSGSLENLIAELDASGMKLTGHARVEATPFGDVPLQRATLTFDHINPQAFAPGAPLADLAVRAELQPAGQGAAGEVVLGATRAASQSALASASASKPASTTQPPPATNKKSATQPPPTFAVTGHVSIVNAKPGAIDQNLLPLIDANADVRLDAQAQRISNLVVRLVKNATLTGGGTLSGKRGQFDLQVANLDLNALQATMRPTQLSGPIGVRLNDDVQSLTLDLADPKAALRAQGKVTFDPARMSFNDVRITSGKGRIDLSGALKHDANSTYNLKAQLTDFDPLSLTSQMPSRKPVAEAAPAASREKNSKTVQAAAAQAGSTAGAKSAAPAEKAAAAVKNTAKAAVKTEVVERKTPPPKKRGAPPARKIEARVTGTLTAAGMLGPVFTTKAEFKLGPSVYDGLPLTGGGTIQLAGSRILPSRANLSVAGNQVDLQGSFGARGDRLKFRVDAPALERLGFGLAGLIAADGDVTGSFAHPNVVLNYKADSVVFSSNRIGHAEGHAELRDGANGALVFTTDARNLSAGGVDLTTLTAHLSGTRANHTLEAAATGKLQDRPLDLTLAANGKLTEARDGTRWDGTVTRLQNRGTPALNLESPLAVSAGPDRLTLGATRLTLEGAVLSLKSFAFDHGKIQSAGSLTGISVARLQDLRREITGEPPHVKTDLVFDGDWDFALGSTATGHIQLQRRSGDVTVEIGRGLASLGISSIAARAEFSGGNRLNATLHAQASRIGVIDADAHTTLVMRDGFLTVSEDGALTGNVNANVPSLKTTGGLFGPSYLLDGHLALKLALGGTVAKPNLTGSLLGDGLSATMVDQGVQLKDGVVRIALSHNLVDFQQVEFHGASGTLRATGRVRLDGDQPDLTASIVADKLELFAAPDRNLSLSGSASVANAGAQGGMAINGKFVVDHALFDMPEQAAPKLGDDVVVVRPDGSVAGERPRPVPGTNKPIGPFAPRANIDISLGNNFRFRGQGADLGLTGTITAMSAPNLPLRAVGNVRVTQGSTYTAFGRKLNIENGFFTFNGPVANPGINILAMRRNQQVEAGVQVTGTVQFPTAKLVSEPNVPDNEKLSWLLFGHGTDQGNNLGQQSTMTTALALLGSASGKRIAQTFGLDEFSVGQSEVGLTDPQVVMVSKAINEWLVIGYEQGLQSASNAIKATVNLTRYWSVGAYGGTFTGVELFYTRRFDRIRW</sequence>